<dbReference type="Proteomes" id="UP000785679">
    <property type="component" value="Unassembled WGS sequence"/>
</dbReference>
<dbReference type="AlphaFoldDB" id="A0A8J8NAN8"/>
<organism evidence="1 2">
    <name type="scientific">Halteria grandinella</name>
    <dbReference type="NCBI Taxonomy" id="5974"/>
    <lineage>
        <taxon>Eukaryota</taxon>
        <taxon>Sar</taxon>
        <taxon>Alveolata</taxon>
        <taxon>Ciliophora</taxon>
        <taxon>Intramacronucleata</taxon>
        <taxon>Spirotrichea</taxon>
        <taxon>Stichotrichia</taxon>
        <taxon>Sporadotrichida</taxon>
        <taxon>Halteriidae</taxon>
        <taxon>Halteria</taxon>
    </lineage>
</organism>
<comment type="caution">
    <text evidence="1">The sequence shown here is derived from an EMBL/GenBank/DDBJ whole genome shotgun (WGS) entry which is preliminary data.</text>
</comment>
<reference evidence="1" key="1">
    <citation type="submission" date="2019-06" db="EMBL/GenBank/DDBJ databases">
        <authorList>
            <person name="Zheng W."/>
        </authorList>
    </citation>
    <scope>NUCLEOTIDE SEQUENCE</scope>
    <source>
        <strain evidence="1">QDHG01</strain>
    </source>
</reference>
<evidence type="ECO:0000313" key="1">
    <source>
        <dbReference type="EMBL" id="TNV71364.1"/>
    </source>
</evidence>
<dbReference type="OrthoDB" id="783496at2759"/>
<evidence type="ECO:0000313" key="2">
    <source>
        <dbReference type="Proteomes" id="UP000785679"/>
    </source>
</evidence>
<keyword evidence="2" id="KW-1185">Reference proteome</keyword>
<dbReference type="EMBL" id="RRYP01029897">
    <property type="protein sequence ID" value="TNV71364.1"/>
    <property type="molecule type" value="Genomic_DNA"/>
</dbReference>
<sequence>MNSCFQANILAVSAIRPPLFNLVQIWGPQLLVWVLSLSDWDLSTPALTPGQISCHSEFVRIWQDLTPPSPIGSFTCMRIRPRLFLKTFRGVRAISQFDWPFTPTHKSSKYFSTQTGSVLHVVLPTLQPAHGQITKFRVYSP</sequence>
<proteinExistence type="predicted"/>
<accession>A0A8J8NAN8</accession>
<name>A0A8J8NAN8_HALGN</name>
<gene>
    <name evidence="1" type="ORF">FGO68_gene16112</name>
</gene>
<protein>
    <submittedName>
        <fullName evidence="1">Uncharacterized protein</fullName>
    </submittedName>
</protein>